<dbReference type="AlphaFoldDB" id="A0A3N8QQR8"/>
<comment type="caution">
    <text evidence="1">The sequence shown here is derived from an EMBL/GenBank/DDBJ whole genome shotgun (WGS) entry which is preliminary data.</text>
</comment>
<accession>A0A3N8QQR8</accession>
<dbReference type="Proteomes" id="UP000269271">
    <property type="component" value="Unassembled WGS sequence"/>
</dbReference>
<organism evidence="1 2">
    <name type="scientific">Burkholderia contaminans</name>
    <dbReference type="NCBI Taxonomy" id="488447"/>
    <lineage>
        <taxon>Bacteria</taxon>
        <taxon>Pseudomonadati</taxon>
        <taxon>Pseudomonadota</taxon>
        <taxon>Betaproteobacteria</taxon>
        <taxon>Burkholderiales</taxon>
        <taxon>Burkholderiaceae</taxon>
        <taxon>Burkholderia</taxon>
        <taxon>Burkholderia cepacia complex</taxon>
    </lineage>
</organism>
<gene>
    <name evidence="1" type="ORF">DF037_20580</name>
</gene>
<dbReference type="EMBL" id="QTQX01000013">
    <property type="protein sequence ID" value="RQT26088.1"/>
    <property type="molecule type" value="Genomic_DNA"/>
</dbReference>
<proteinExistence type="predicted"/>
<name>A0A3N8QQR8_9BURK</name>
<evidence type="ECO:0000313" key="1">
    <source>
        <dbReference type="EMBL" id="RQT26088.1"/>
    </source>
</evidence>
<reference evidence="1 2" key="1">
    <citation type="submission" date="2018-08" db="EMBL/GenBank/DDBJ databases">
        <title>Comparative analysis of Burkholderia isolates from Puerto Rico.</title>
        <authorList>
            <person name="Hall C."/>
            <person name="Sahl J."/>
            <person name="Wagner D."/>
        </authorList>
    </citation>
    <scope>NUCLEOTIDE SEQUENCE [LARGE SCALE GENOMIC DNA]</scope>
    <source>
        <strain evidence="1 2">Bp9001</strain>
    </source>
</reference>
<evidence type="ECO:0000313" key="2">
    <source>
        <dbReference type="Proteomes" id="UP000269271"/>
    </source>
</evidence>
<sequence>MLMSLATKIDVTTNLAYLERAAKVVTAQSTPAAPPTTTIPAPAVASIKVNLAMGAHEEALLASVPLRVAKVLKPMLKRGLDARARYRIANGENPFGTGSAPWLRLAGAMLVAGGFTKAKLRAEYIRAYGWSEGTAFSRVSIVVALFPALGIARLAGDRLVCAPGAVAKTAVC</sequence>
<protein>
    <submittedName>
        <fullName evidence="1">Uncharacterized protein</fullName>
    </submittedName>
</protein>